<feature type="transmembrane region" description="Helical" evidence="7">
    <location>
        <begin position="39"/>
        <end position="63"/>
    </location>
</feature>
<dbReference type="PANTHER" id="PTHR43394">
    <property type="entry name" value="ATP-DEPENDENT PERMEASE MDL1, MITOCHONDRIAL"/>
    <property type="match status" value="1"/>
</dbReference>
<dbReference type="PANTHER" id="PTHR43394:SF1">
    <property type="entry name" value="ATP-BINDING CASSETTE SUB-FAMILY B MEMBER 10, MITOCHONDRIAL"/>
    <property type="match status" value="1"/>
</dbReference>
<keyword evidence="11" id="KW-1185">Reference proteome</keyword>
<dbReference type="GO" id="GO:0005524">
    <property type="term" value="F:ATP binding"/>
    <property type="evidence" value="ECO:0007669"/>
    <property type="project" value="UniProtKB-KW"/>
</dbReference>
<evidence type="ECO:0000256" key="5">
    <source>
        <dbReference type="ARBA" id="ARBA00022989"/>
    </source>
</evidence>
<evidence type="ECO:0000256" key="6">
    <source>
        <dbReference type="ARBA" id="ARBA00023136"/>
    </source>
</evidence>
<comment type="caution">
    <text evidence="10">The sequence shown here is derived from an EMBL/GenBank/DDBJ whole genome shotgun (WGS) entry which is preliminary data.</text>
</comment>
<keyword evidence="5 7" id="KW-1133">Transmembrane helix</keyword>
<dbReference type="InterPro" id="IPR027417">
    <property type="entry name" value="P-loop_NTPase"/>
</dbReference>
<evidence type="ECO:0000256" key="1">
    <source>
        <dbReference type="ARBA" id="ARBA00004651"/>
    </source>
</evidence>
<dbReference type="InterPro" id="IPR039421">
    <property type="entry name" value="Type_1_exporter"/>
</dbReference>
<dbReference type="InterPro" id="IPR003439">
    <property type="entry name" value="ABC_transporter-like_ATP-bd"/>
</dbReference>
<organism evidence="10 11">
    <name type="scientific">Vibrio tetraodonis subsp. pristinus</name>
    <dbReference type="NCBI Taxonomy" id="2695891"/>
    <lineage>
        <taxon>Bacteria</taxon>
        <taxon>Pseudomonadati</taxon>
        <taxon>Pseudomonadota</taxon>
        <taxon>Gammaproteobacteria</taxon>
        <taxon>Vibrionales</taxon>
        <taxon>Vibrionaceae</taxon>
        <taxon>Vibrio</taxon>
    </lineage>
</organism>
<dbReference type="InterPro" id="IPR011527">
    <property type="entry name" value="ABC1_TM_dom"/>
</dbReference>
<feature type="transmembrane region" description="Helical" evidence="7">
    <location>
        <begin position="162"/>
        <end position="178"/>
    </location>
</feature>
<dbReference type="FunFam" id="3.40.50.300:FF:000218">
    <property type="entry name" value="Multidrug ABC transporter ATP-binding protein"/>
    <property type="match status" value="1"/>
</dbReference>
<evidence type="ECO:0000259" key="8">
    <source>
        <dbReference type="PROSITE" id="PS50893"/>
    </source>
</evidence>
<feature type="domain" description="ABC transporter" evidence="8">
    <location>
        <begin position="361"/>
        <end position="601"/>
    </location>
</feature>
<dbReference type="InterPro" id="IPR017871">
    <property type="entry name" value="ABC_transporter-like_CS"/>
</dbReference>
<feature type="transmembrane region" description="Helical" evidence="7">
    <location>
        <begin position="270"/>
        <end position="292"/>
    </location>
</feature>
<reference evidence="10 11" key="1">
    <citation type="submission" date="2020-01" db="EMBL/GenBank/DDBJ databases">
        <title>Draft Genome Sequence of Vibrio sp. strain OCN044, Isolated from a Healthy Coral at Palmyra Atoll.</title>
        <authorList>
            <person name="Videau P."/>
            <person name="Loughran R."/>
            <person name="Esquivel A."/>
            <person name="Deadmond M."/>
            <person name="Paddock B.E."/>
            <person name="Saw J.H."/>
            <person name="Ushijima B."/>
        </authorList>
    </citation>
    <scope>NUCLEOTIDE SEQUENCE [LARGE SCALE GENOMIC DNA]</scope>
    <source>
        <strain evidence="10 11">OCN044</strain>
    </source>
</reference>
<evidence type="ECO:0000256" key="7">
    <source>
        <dbReference type="SAM" id="Phobius"/>
    </source>
</evidence>
<evidence type="ECO:0000256" key="3">
    <source>
        <dbReference type="ARBA" id="ARBA00022741"/>
    </source>
</evidence>
<feature type="transmembrane region" description="Helical" evidence="7">
    <location>
        <begin position="298"/>
        <end position="320"/>
    </location>
</feature>
<feature type="transmembrane region" description="Helical" evidence="7">
    <location>
        <begin position="184"/>
        <end position="203"/>
    </location>
</feature>
<dbReference type="Pfam" id="PF00005">
    <property type="entry name" value="ABC_tran"/>
    <property type="match status" value="1"/>
</dbReference>
<dbReference type="GO" id="GO:0016887">
    <property type="term" value="F:ATP hydrolysis activity"/>
    <property type="evidence" value="ECO:0007669"/>
    <property type="project" value="InterPro"/>
</dbReference>
<dbReference type="AlphaFoldDB" id="A0A6L8LVD3"/>
<dbReference type="Proteomes" id="UP000478571">
    <property type="component" value="Unassembled WGS sequence"/>
</dbReference>
<comment type="subcellular location">
    <subcellularLocation>
        <location evidence="1">Cell membrane</location>
        <topology evidence="1">Multi-pass membrane protein</topology>
    </subcellularLocation>
</comment>
<dbReference type="InterPro" id="IPR003593">
    <property type="entry name" value="AAA+_ATPase"/>
</dbReference>
<keyword evidence="3" id="KW-0547">Nucleotide-binding</keyword>
<dbReference type="SUPFAM" id="SSF52540">
    <property type="entry name" value="P-loop containing nucleoside triphosphate hydrolases"/>
    <property type="match status" value="1"/>
</dbReference>
<dbReference type="GO" id="GO:0005886">
    <property type="term" value="C:plasma membrane"/>
    <property type="evidence" value="ECO:0007669"/>
    <property type="project" value="UniProtKB-SubCell"/>
</dbReference>
<dbReference type="RefSeq" id="WP_160930279.1">
    <property type="nucleotide sequence ID" value="NZ_WWEU01000004.1"/>
</dbReference>
<keyword evidence="2 7" id="KW-0812">Transmembrane</keyword>
<protein>
    <submittedName>
        <fullName evidence="10">ATP-binding cassette domain-containing protein</fullName>
    </submittedName>
</protein>
<evidence type="ECO:0000313" key="11">
    <source>
        <dbReference type="Proteomes" id="UP000478571"/>
    </source>
</evidence>
<dbReference type="Gene3D" id="1.20.1560.10">
    <property type="entry name" value="ABC transporter type 1, transmembrane domain"/>
    <property type="match status" value="1"/>
</dbReference>
<dbReference type="Gene3D" id="3.40.50.300">
    <property type="entry name" value="P-loop containing nucleotide triphosphate hydrolases"/>
    <property type="match status" value="1"/>
</dbReference>
<evidence type="ECO:0000256" key="2">
    <source>
        <dbReference type="ARBA" id="ARBA00022692"/>
    </source>
</evidence>
<name>A0A6L8LVD3_9VIBR</name>
<dbReference type="PROSITE" id="PS50893">
    <property type="entry name" value="ABC_TRANSPORTER_2"/>
    <property type="match status" value="1"/>
</dbReference>
<evidence type="ECO:0000256" key="4">
    <source>
        <dbReference type="ARBA" id="ARBA00022840"/>
    </source>
</evidence>
<accession>A0A6L8LVD3</accession>
<dbReference type="SMART" id="SM00382">
    <property type="entry name" value="AAA"/>
    <property type="match status" value="1"/>
</dbReference>
<dbReference type="SUPFAM" id="SSF90123">
    <property type="entry name" value="ABC transporter transmembrane region"/>
    <property type="match status" value="1"/>
</dbReference>
<keyword evidence="4 10" id="KW-0067">ATP-binding</keyword>
<keyword evidence="6 7" id="KW-0472">Membrane</keyword>
<gene>
    <name evidence="10" type="ORF">GTG28_12460</name>
</gene>
<evidence type="ECO:0000313" key="10">
    <source>
        <dbReference type="EMBL" id="MYM60037.1"/>
    </source>
</evidence>
<evidence type="ECO:0000259" key="9">
    <source>
        <dbReference type="PROSITE" id="PS50929"/>
    </source>
</evidence>
<dbReference type="Pfam" id="PF00664">
    <property type="entry name" value="ABC_membrane"/>
    <property type="match status" value="1"/>
</dbReference>
<dbReference type="InterPro" id="IPR036640">
    <property type="entry name" value="ABC1_TM_sf"/>
</dbReference>
<dbReference type="EMBL" id="WWEU01000004">
    <property type="protein sequence ID" value="MYM60037.1"/>
    <property type="molecule type" value="Genomic_DNA"/>
</dbReference>
<dbReference type="FunFam" id="1.20.1560.10:FF:000070">
    <property type="entry name" value="Multidrug ABC transporter ATP-binding protein"/>
    <property type="match status" value="1"/>
</dbReference>
<sequence length="617" mass="68680">MFKKFEGFTKPFPNEEPTQPPYGIWAFCRYYTRGFEFPLIIMALMAMIIAIAEVSLFGAMGSIVDWLTNSSPDTFWQDNKTELMLYGGLILIFMPILVTAYSLIIHQTLLGNYPMSIRWLAHRYLLKQSLNFYQDDFAGRIATKVMQTSLAVRETVMKSMNVFVYVSVYFTAIVVLLAQADWRLMIPMLVWLACYIGIQIHFVPKLKGVASEQADARSTMTGRIVDSYTNIATVKLFSHSKRETEYAEKGMQSFLDTVYRQMRLVMGFDVAVEISNYLLVFSVTCLSIVLWMDSSISVGAIAIAIALALRLNGMSMWIMWEVGALFENMGTVVDGMKTLSKPIDIKDKEQAKPLEVNQGSIEFDNVSFHYGDENKGVISDLNLKIKPGEKVGLVGRSGAGKSTLVNLLLRFHDVESGCIKIDDQVISGVTQDSLRSNIGMVTQDTSLLHRSIRDNILYGNPDATEEELLKATKQAHAHEFIETLNDPFGNLGYDAQVGERGVKLSGGQRQRIAISRVLLKDAPILILDEATSALDSEVEAAIQESLNELMQGKTVIAIAHRLSTIAAMDRLIVLDQGQVVEQGTHSELIQNEGIYAQLWAHQTGGFIGEEAADAKIA</sequence>
<dbReference type="PROSITE" id="PS00211">
    <property type="entry name" value="ABC_TRANSPORTER_1"/>
    <property type="match status" value="1"/>
</dbReference>
<dbReference type="PROSITE" id="PS50929">
    <property type="entry name" value="ABC_TM1F"/>
    <property type="match status" value="1"/>
</dbReference>
<proteinExistence type="predicted"/>
<feature type="domain" description="ABC transmembrane type-1" evidence="9">
    <location>
        <begin position="40"/>
        <end position="327"/>
    </location>
</feature>
<dbReference type="GO" id="GO:0015421">
    <property type="term" value="F:ABC-type oligopeptide transporter activity"/>
    <property type="evidence" value="ECO:0007669"/>
    <property type="project" value="TreeGrafter"/>
</dbReference>
<feature type="transmembrane region" description="Helical" evidence="7">
    <location>
        <begin position="83"/>
        <end position="105"/>
    </location>
</feature>